<feature type="region of interest" description="Disordered" evidence="1">
    <location>
        <begin position="178"/>
        <end position="210"/>
    </location>
</feature>
<organism evidence="2">
    <name type="scientific">Medioppia subpectinata</name>
    <dbReference type="NCBI Taxonomy" id="1979941"/>
    <lineage>
        <taxon>Eukaryota</taxon>
        <taxon>Metazoa</taxon>
        <taxon>Ecdysozoa</taxon>
        <taxon>Arthropoda</taxon>
        <taxon>Chelicerata</taxon>
        <taxon>Arachnida</taxon>
        <taxon>Acari</taxon>
        <taxon>Acariformes</taxon>
        <taxon>Sarcoptiformes</taxon>
        <taxon>Oribatida</taxon>
        <taxon>Brachypylina</taxon>
        <taxon>Oppioidea</taxon>
        <taxon>Oppiidae</taxon>
        <taxon>Medioppia</taxon>
    </lineage>
</organism>
<dbReference type="AlphaFoldDB" id="A0A7R9L719"/>
<evidence type="ECO:0000256" key="1">
    <source>
        <dbReference type="SAM" id="MobiDB-lite"/>
    </source>
</evidence>
<dbReference type="EMBL" id="OC873000">
    <property type="protein sequence ID" value="CAD7636099.1"/>
    <property type="molecule type" value="Genomic_DNA"/>
</dbReference>
<accession>A0A7R9L719</accession>
<reference evidence="2" key="1">
    <citation type="submission" date="2020-11" db="EMBL/GenBank/DDBJ databases">
        <authorList>
            <person name="Tran Van P."/>
        </authorList>
    </citation>
    <scope>NUCLEOTIDE SEQUENCE</scope>
</reference>
<feature type="non-terminal residue" evidence="2">
    <location>
        <position position="210"/>
    </location>
</feature>
<keyword evidence="3" id="KW-1185">Reference proteome</keyword>
<dbReference type="Proteomes" id="UP000759131">
    <property type="component" value="Unassembled WGS sequence"/>
</dbReference>
<gene>
    <name evidence="2" type="ORF">OSB1V03_LOCUS16488</name>
</gene>
<feature type="compositionally biased region" description="Polar residues" evidence="1">
    <location>
        <begin position="184"/>
        <end position="200"/>
    </location>
</feature>
<proteinExistence type="predicted"/>
<evidence type="ECO:0000313" key="3">
    <source>
        <dbReference type="Proteomes" id="UP000759131"/>
    </source>
</evidence>
<name>A0A7R9L719_9ACAR</name>
<evidence type="ECO:0000313" key="2">
    <source>
        <dbReference type="EMBL" id="CAD7636099.1"/>
    </source>
</evidence>
<dbReference type="OrthoDB" id="6536601at2759"/>
<feature type="region of interest" description="Disordered" evidence="1">
    <location>
        <begin position="123"/>
        <end position="151"/>
    </location>
</feature>
<sequence>MNETHALNTRANHVTHRSQHMCPNMGSIGGDFRALSRRQLYSMINELRRENSRVKTDLARSNLLTHKCLKYVNCLQTNPKFIDYELRKEINTLNVINPVKLIGNQTTGELNVMKSVGNQAISESNVKKLSHEELEDNTSDESRENTSDLTENYGSYVAQEVTPKRIRAKRVLDSDGTPVAIFGGQSTPKRQQTHYLSDITNDCGPTPDPR</sequence>
<dbReference type="EMBL" id="CAJPIZ010018425">
    <property type="protein sequence ID" value="CAG2116529.1"/>
    <property type="molecule type" value="Genomic_DNA"/>
</dbReference>
<protein>
    <submittedName>
        <fullName evidence="2">Uncharacterized protein</fullName>
    </submittedName>
</protein>